<gene>
    <name evidence="1" type="ORF">V6984_09480</name>
</gene>
<name>A0ABZ3F207_9FIRM</name>
<sequence>MNNINQFILKVCTVSSDDWFWLYINGEFTGYEGHGLEPCDFAKAINEYIDKRSNGFHLAYITGIDYKEYYINQEYAEDYGCPQLFGDIPEDMFL</sequence>
<keyword evidence="2" id="KW-1185">Reference proteome</keyword>
<evidence type="ECO:0000313" key="2">
    <source>
        <dbReference type="Proteomes" id="UP001451571"/>
    </source>
</evidence>
<accession>A0ABZ3F207</accession>
<dbReference type="EMBL" id="CP146256">
    <property type="protein sequence ID" value="XAH75967.1"/>
    <property type="molecule type" value="Genomic_DNA"/>
</dbReference>
<protein>
    <submittedName>
        <fullName evidence="1">Uncharacterized protein</fullName>
    </submittedName>
</protein>
<reference evidence="1 2" key="1">
    <citation type="submission" date="2024-02" db="EMBL/GenBank/DDBJ databases">
        <title>Bacterial strain from lacustrine sediment.</title>
        <authorList>
            <person name="Petit C."/>
            <person name="Fadhlaoui K."/>
        </authorList>
    </citation>
    <scope>NUCLEOTIDE SEQUENCE [LARGE SCALE GENOMIC DNA]</scope>
    <source>
        <strain evidence="1 2">IPX-CK</strain>
    </source>
</reference>
<dbReference type="RefSeq" id="WP_342759540.1">
    <property type="nucleotide sequence ID" value="NZ_CP146256.1"/>
</dbReference>
<organism evidence="1 2">
    <name type="scientific">Kineothrix sedimenti</name>
    <dbReference type="NCBI Taxonomy" id="3123317"/>
    <lineage>
        <taxon>Bacteria</taxon>
        <taxon>Bacillati</taxon>
        <taxon>Bacillota</taxon>
        <taxon>Clostridia</taxon>
        <taxon>Lachnospirales</taxon>
        <taxon>Lachnospiraceae</taxon>
        <taxon>Kineothrix</taxon>
    </lineage>
</organism>
<proteinExistence type="predicted"/>
<evidence type="ECO:0000313" key="1">
    <source>
        <dbReference type="EMBL" id="XAH75967.1"/>
    </source>
</evidence>
<dbReference type="Proteomes" id="UP001451571">
    <property type="component" value="Chromosome"/>
</dbReference>